<proteinExistence type="predicted"/>
<evidence type="ECO:0008006" key="3">
    <source>
        <dbReference type="Google" id="ProtNLM"/>
    </source>
</evidence>
<evidence type="ECO:0000313" key="2">
    <source>
        <dbReference type="Proteomes" id="UP001054252"/>
    </source>
</evidence>
<dbReference type="Proteomes" id="UP001054252">
    <property type="component" value="Unassembled WGS sequence"/>
</dbReference>
<name>A0AAV5MV55_9ROSI</name>
<comment type="caution">
    <text evidence="1">The sequence shown here is derived from an EMBL/GenBank/DDBJ whole genome shotgun (WGS) entry which is preliminary data.</text>
</comment>
<evidence type="ECO:0000313" key="1">
    <source>
        <dbReference type="EMBL" id="GKV53405.1"/>
    </source>
</evidence>
<organism evidence="1 2">
    <name type="scientific">Rubroshorea leprosula</name>
    <dbReference type="NCBI Taxonomy" id="152421"/>
    <lineage>
        <taxon>Eukaryota</taxon>
        <taxon>Viridiplantae</taxon>
        <taxon>Streptophyta</taxon>
        <taxon>Embryophyta</taxon>
        <taxon>Tracheophyta</taxon>
        <taxon>Spermatophyta</taxon>
        <taxon>Magnoliopsida</taxon>
        <taxon>eudicotyledons</taxon>
        <taxon>Gunneridae</taxon>
        <taxon>Pentapetalae</taxon>
        <taxon>rosids</taxon>
        <taxon>malvids</taxon>
        <taxon>Malvales</taxon>
        <taxon>Dipterocarpaceae</taxon>
        <taxon>Rubroshorea</taxon>
    </lineage>
</organism>
<gene>
    <name evidence="1" type="ORF">SLEP1_g59933</name>
</gene>
<dbReference type="AlphaFoldDB" id="A0AAV5MV55"/>
<dbReference type="EMBL" id="BPVZ01001339">
    <property type="protein sequence ID" value="GKV53405.1"/>
    <property type="molecule type" value="Genomic_DNA"/>
</dbReference>
<reference evidence="1 2" key="1">
    <citation type="journal article" date="2021" name="Commun. Biol.">
        <title>The genome of Shorea leprosula (Dipterocarpaceae) highlights the ecological relevance of drought in aseasonal tropical rainforests.</title>
        <authorList>
            <person name="Ng K.K.S."/>
            <person name="Kobayashi M.J."/>
            <person name="Fawcett J.A."/>
            <person name="Hatakeyama M."/>
            <person name="Paape T."/>
            <person name="Ng C.H."/>
            <person name="Ang C.C."/>
            <person name="Tnah L.H."/>
            <person name="Lee C.T."/>
            <person name="Nishiyama T."/>
            <person name="Sese J."/>
            <person name="O'Brien M.J."/>
            <person name="Copetti D."/>
            <person name="Mohd Noor M.I."/>
            <person name="Ong R.C."/>
            <person name="Putra M."/>
            <person name="Sireger I.Z."/>
            <person name="Indrioko S."/>
            <person name="Kosugi Y."/>
            <person name="Izuno A."/>
            <person name="Isagi Y."/>
            <person name="Lee S.L."/>
            <person name="Shimizu K.K."/>
        </authorList>
    </citation>
    <scope>NUCLEOTIDE SEQUENCE [LARGE SCALE GENOMIC DNA]</scope>
    <source>
        <strain evidence="1">214</strain>
    </source>
</reference>
<accession>A0AAV5MV55</accession>
<sequence>MKDIRNLDNISFSDWFLSKGGTRAIIQRIPSSYFS</sequence>
<protein>
    <recommendedName>
        <fullName evidence="3">Ycf15</fullName>
    </recommendedName>
</protein>
<keyword evidence="2" id="KW-1185">Reference proteome</keyword>